<evidence type="ECO:0000256" key="1">
    <source>
        <dbReference type="SAM" id="MobiDB-lite"/>
    </source>
</evidence>
<dbReference type="AlphaFoldDB" id="A0A9P0NAH4"/>
<evidence type="ECO:0000313" key="3">
    <source>
        <dbReference type="Proteomes" id="UP001153321"/>
    </source>
</evidence>
<sequence>MIAEGEISHEKITEVRQEQNKLAKKLQTALSALQVQVFERVQELAPELSTEVLQRIAQVTAQLQADLVAVTGIRVAVQAPHESIDESVKAIESVEAHSADATSELATAAAGSESTILEQTGVVDQLSSSEQLVVTTETLVKTIAETKEVVTSEEVKPISVETVTANIVPETEQTLAVEGIEAVVIEQTESVAVKEVPKEDAKLNVSEADQVQEVTITEPLKTESVSAVVVEDLGPELHEVDENKLADDGPTQTAEIHEAPKATIEMLVQHIDQFISDDLTEVINELSNVIDVEELKQSIGIAKELRENIIASEVELKAETSDVLKDEVSTQYANLAQKLYEALSALENISLETAAEGTLINKDALQRVTAITENLRADLVAVTATQYILDQTRDAKPDQSNTNVAQVEVPEFEAGEVTSIEKEVLTASSEVAAEFILIEDKAAIAEGQQLIQETGIQEKGKGDNTEIAAPNEINELDKAMAVTDGEPIFEKAVPSEVKAVSVEQAAIIMEEPLEKVTTETLLQNINEFLSDENIKTIDQISAIVTVDELKQSVDVACDLRENIEKINENITSDNIDNLLKLQNALSVVQVISLDATNELSLVVEKDKLERVIASGTDLASAIAVVISQVPKQQYSSEDHVIVEETTVANTATANEKDISKQDKSLESVVPEEQLKNAGEVEVQTDAKITDILNESVEESQQTLKEAESIDKSIILHSNANEEQSKDSESGVTEHIEVIHDKLMQKGEISKELSELSVMINETKSIEDKSGLIPKVININTENSTSTQAENATEIGIPEATEQVVVITNEEEKPAEVLSNVTLPEQFVTVGIRNTVCAEEDKTIQINKEHVDEAVLQQEITNERKEIGEAQPSIEDNKLIDSITEQVVKEAKGPIEQISEPEKLEQYIIDMSKPSESIEETKQKEEKADSTKMSHKQPDDSSKIVEKSESTEAIPASAIETSKILEQTDIDKLLQLMLKINKLRVTQFRKQLVKLLK</sequence>
<dbReference type="EMBL" id="LR824562">
    <property type="protein sequence ID" value="CAH1647412.1"/>
    <property type="molecule type" value="Genomic_DNA"/>
</dbReference>
<proteinExistence type="predicted"/>
<gene>
    <name evidence="2" type="ORF">SPLIT_LOCUS12763</name>
</gene>
<reference evidence="2" key="1">
    <citation type="submission" date="2022-02" db="EMBL/GenBank/DDBJ databases">
        <authorList>
            <person name="King R."/>
        </authorList>
    </citation>
    <scope>NUCLEOTIDE SEQUENCE</scope>
</reference>
<accession>A0A9P0NAH4</accession>
<feature type="compositionally biased region" description="Basic and acidic residues" evidence="1">
    <location>
        <begin position="918"/>
        <end position="949"/>
    </location>
</feature>
<organism evidence="2 3">
    <name type="scientific">Spodoptera littoralis</name>
    <name type="common">Egyptian cotton leafworm</name>
    <dbReference type="NCBI Taxonomy" id="7109"/>
    <lineage>
        <taxon>Eukaryota</taxon>
        <taxon>Metazoa</taxon>
        <taxon>Ecdysozoa</taxon>
        <taxon>Arthropoda</taxon>
        <taxon>Hexapoda</taxon>
        <taxon>Insecta</taxon>
        <taxon>Pterygota</taxon>
        <taxon>Neoptera</taxon>
        <taxon>Endopterygota</taxon>
        <taxon>Lepidoptera</taxon>
        <taxon>Glossata</taxon>
        <taxon>Ditrysia</taxon>
        <taxon>Noctuoidea</taxon>
        <taxon>Noctuidae</taxon>
        <taxon>Amphipyrinae</taxon>
        <taxon>Spodoptera</taxon>
    </lineage>
</organism>
<keyword evidence="3" id="KW-1185">Reference proteome</keyword>
<protein>
    <submittedName>
        <fullName evidence="2">Uncharacterized protein</fullName>
    </submittedName>
</protein>
<evidence type="ECO:0000313" key="2">
    <source>
        <dbReference type="EMBL" id="CAH1647412.1"/>
    </source>
</evidence>
<name>A0A9P0NAH4_SPOLI</name>
<dbReference type="Proteomes" id="UP001153321">
    <property type="component" value="Chromosome Z"/>
</dbReference>
<feature type="region of interest" description="Disordered" evidence="1">
    <location>
        <begin position="912"/>
        <end position="951"/>
    </location>
</feature>